<dbReference type="SUPFAM" id="SSF57959">
    <property type="entry name" value="Leucine zipper domain"/>
    <property type="match status" value="1"/>
</dbReference>
<evidence type="ECO:0000256" key="6">
    <source>
        <dbReference type="SAM" id="Coils"/>
    </source>
</evidence>
<keyword evidence="5" id="KW-0539">Nucleus</keyword>
<keyword evidence="6" id="KW-0175">Coiled coil</keyword>
<dbReference type="PANTHER" id="PTHR13044:SF45">
    <property type="entry name" value="TRANSCRIPTIONAL ACTIVATOR OF SULFUR METABOLISM MET28"/>
    <property type="match status" value="1"/>
</dbReference>
<evidence type="ECO:0000256" key="3">
    <source>
        <dbReference type="ARBA" id="ARBA00023125"/>
    </source>
</evidence>
<evidence type="ECO:0000256" key="7">
    <source>
        <dbReference type="SAM" id="MobiDB-lite"/>
    </source>
</evidence>
<dbReference type="PROSITE" id="PS00036">
    <property type="entry name" value="BZIP_BASIC"/>
    <property type="match status" value="1"/>
</dbReference>
<comment type="subcellular location">
    <subcellularLocation>
        <location evidence="1">Nucleus</location>
    </subcellularLocation>
</comment>
<evidence type="ECO:0000313" key="9">
    <source>
        <dbReference type="EMBL" id="QGN18307.1"/>
    </source>
</evidence>
<organism evidence="9 10">
    <name type="scientific">Kluyveromyces marxianus</name>
    <name type="common">Yeast</name>
    <name type="synonym">Candida kefyr</name>
    <dbReference type="NCBI Taxonomy" id="4911"/>
    <lineage>
        <taxon>Eukaryota</taxon>
        <taxon>Fungi</taxon>
        <taxon>Dikarya</taxon>
        <taxon>Ascomycota</taxon>
        <taxon>Saccharomycotina</taxon>
        <taxon>Saccharomycetes</taxon>
        <taxon>Saccharomycetales</taxon>
        <taxon>Saccharomycetaceae</taxon>
        <taxon>Kluyveromyces</taxon>
    </lineage>
</organism>
<feature type="region of interest" description="Disordered" evidence="7">
    <location>
        <begin position="1"/>
        <end position="95"/>
    </location>
</feature>
<dbReference type="EMBL" id="CP015061">
    <property type="protein sequence ID" value="QGN18307.1"/>
    <property type="molecule type" value="Genomic_DNA"/>
</dbReference>
<sequence length="285" mass="31257">MTVGMASAADKGHVLARNGEKTEEGKLDEILLRGLQSSSDEQAGTGSASGSTSTSTSANNYTVSKTGDSQRKVSVSVPSDETEGSSSSSSSRQADLSLQVRELINNNSELGSRLLSLLLVSSDNAKDIIEAVNRGDISKLRDLTEETTTTTTTKSETGTEPTDKVEPQPVKSKPQPTKGPETAPQESAPSSARSVSPDNVDDPLWKQLEKRRKNTEASARFRIRKKQREKEKLEQLKQLTKDINAMYDTIDTLISENNYWKEKLQELNEIKSRELLDKIKKRSGL</sequence>
<feature type="domain" description="BZIP" evidence="8">
    <location>
        <begin position="210"/>
        <end position="224"/>
    </location>
</feature>
<dbReference type="Pfam" id="PF07716">
    <property type="entry name" value="bZIP_2"/>
    <property type="match status" value="1"/>
</dbReference>
<evidence type="ECO:0000256" key="1">
    <source>
        <dbReference type="ARBA" id="ARBA00004123"/>
    </source>
</evidence>
<keyword evidence="10" id="KW-1185">Reference proteome</keyword>
<gene>
    <name evidence="9" type="primary">MET28</name>
    <name evidence="9" type="ORF">FIM1_4633</name>
</gene>
<evidence type="ECO:0000259" key="8">
    <source>
        <dbReference type="PROSITE" id="PS00036"/>
    </source>
</evidence>
<dbReference type="Gene3D" id="1.20.5.170">
    <property type="match status" value="1"/>
</dbReference>
<feature type="coiled-coil region" evidence="6">
    <location>
        <begin position="223"/>
        <end position="256"/>
    </location>
</feature>
<evidence type="ECO:0000256" key="4">
    <source>
        <dbReference type="ARBA" id="ARBA00023163"/>
    </source>
</evidence>
<dbReference type="CDD" id="cd14705">
    <property type="entry name" value="bZIP_Zip1"/>
    <property type="match status" value="1"/>
</dbReference>
<keyword evidence="3" id="KW-0238">DNA-binding</keyword>
<evidence type="ECO:0000313" key="10">
    <source>
        <dbReference type="Proteomes" id="UP000422736"/>
    </source>
</evidence>
<feature type="compositionally biased region" description="Low complexity" evidence="7">
    <location>
        <begin position="146"/>
        <end position="160"/>
    </location>
</feature>
<dbReference type="InterPro" id="IPR004827">
    <property type="entry name" value="bZIP"/>
</dbReference>
<keyword evidence="4" id="KW-0804">Transcription</keyword>
<evidence type="ECO:0000256" key="2">
    <source>
        <dbReference type="ARBA" id="ARBA00023015"/>
    </source>
</evidence>
<proteinExistence type="predicted"/>
<feature type="compositionally biased region" description="Polar residues" evidence="7">
    <location>
        <begin position="184"/>
        <end position="197"/>
    </location>
</feature>
<dbReference type="PANTHER" id="PTHR13044">
    <property type="entry name" value="ACTIVATING TRANSCRIPTION FACTOR ATF 4/5"/>
    <property type="match status" value="1"/>
</dbReference>
<dbReference type="Proteomes" id="UP000422736">
    <property type="component" value="Chromosome 7"/>
</dbReference>
<keyword evidence="2" id="KW-0805">Transcription regulation</keyword>
<feature type="region of interest" description="Disordered" evidence="7">
    <location>
        <begin position="143"/>
        <end position="221"/>
    </location>
</feature>
<evidence type="ECO:0000256" key="5">
    <source>
        <dbReference type="ARBA" id="ARBA00023242"/>
    </source>
</evidence>
<reference evidence="9 10" key="1">
    <citation type="submission" date="2016-03" db="EMBL/GenBank/DDBJ databases">
        <title>How can Kluyveromyces marxianus grow so fast - potential evolutionary course in Saccharomyces Complex revealed by comparative genomics.</title>
        <authorList>
            <person name="Mo W."/>
            <person name="Lu W."/>
            <person name="Yang X."/>
            <person name="Qi J."/>
            <person name="Lv H."/>
        </authorList>
    </citation>
    <scope>NUCLEOTIDE SEQUENCE [LARGE SCALE GENOMIC DNA]</scope>
    <source>
        <strain evidence="9 10">FIM1</strain>
    </source>
</reference>
<feature type="compositionally biased region" description="Polar residues" evidence="7">
    <location>
        <begin position="59"/>
        <end position="79"/>
    </location>
</feature>
<feature type="compositionally biased region" description="Low complexity" evidence="7">
    <location>
        <begin position="43"/>
        <end position="58"/>
    </location>
</feature>
<reference evidence="9 10" key="2">
    <citation type="submission" date="2019-11" db="EMBL/GenBank/DDBJ databases">
        <authorList>
            <person name="Lu H."/>
        </authorList>
    </citation>
    <scope>NUCLEOTIDE SEQUENCE [LARGE SCALE GENOMIC DNA]</scope>
    <source>
        <strain evidence="9 10">FIM1</strain>
    </source>
</reference>
<dbReference type="InterPro" id="IPR046347">
    <property type="entry name" value="bZIP_sf"/>
</dbReference>
<name>A0ABX6F4J5_KLUMA</name>
<feature type="compositionally biased region" description="Basic and acidic residues" evidence="7">
    <location>
        <begin position="10"/>
        <end position="31"/>
    </location>
</feature>
<accession>A0ABX6F4J5</accession>
<protein>
    <submittedName>
        <fullName evidence="9">Transcriptional activator of sulfur metabolism</fullName>
    </submittedName>
</protein>